<proteinExistence type="predicted"/>
<comment type="caution">
    <text evidence="11">The sequence shown here is derived from an EMBL/GenBank/DDBJ whole genome shotgun (WGS) entry which is preliminary data.</text>
</comment>
<gene>
    <name evidence="11" type="ORF">DPMN_001329</name>
</gene>
<evidence type="ECO:0000313" key="12">
    <source>
        <dbReference type="Proteomes" id="UP000828390"/>
    </source>
</evidence>
<keyword evidence="5" id="KW-0325">Glycoprotein</keyword>
<dbReference type="AlphaFoldDB" id="A0A9D4MH35"/>
<dbReference type="SUPFAM" id="SSF57535">
    <property type="entry name" value="Complement control module/SCR domain"/>
    <property type="match status" value="1"/>
</dbReference>
<dbReference type="SUPFAM" id="SSF57196">
    <property type="entry name" value="EGF/Laminin"/>
    <property type="match status" value="1"/>
</dbReference>
<evidence type="ECO:0000256" key="6">
    <source>
        <dbReference type="PROSITE-ProRule" id="PRU00076"/>
    </source>
</evidence>
<evidence type="ECO:0000313" key="11">
    <source>
        <dbReference type="EMBL" id="KAH3877462.1"/>
    </source>
</evidence>
<feature type="domain" description="EGF-like" evidence="9">
    <location>
        <begin position="310"/>
        <end position="347"/>
    </location>
</feature>
<dbReference type="CDD" id="cd00033">
    <property type="entry name" value="CCP"/>
    <property type="match status" value="1"/>
</dbReference>
<dbReference type="Gene3D" id="2.10.70.10">
    <property type="entry name" value="Complement Module, domain 1"/>
    <property type="match status" value="1"/>
</dbReference>
<dbReference type="Pfam" id="PF00084">
    <property type="entry name" value="Sushi"/>
    <property type="match status" value="1"/>
</dbReference>
<dbReference type="FunFam" id="2.10.25.10:FF:000057">
    <property type="entry name" value="protocadherin Fat 1 isoform X2"/>
    <property type="match status" value="1"/>
</dbReference>
<dbReference type="InterPro" id="IPR036056">
    <property type="entry name" value="Fibrinogen-like_C"/>
</dbReference>
<feature type="disulfide bond" evidence="6">
    <location>
        <begin position="337"/>
        <end position="346"/>
    </location>
</feature>
<name>A0A9D4MH35_DREPO</name>
<keyword evidence="2 8" id="KW-0732">Signal</keyword>
<feature type="domain" description="Sushi" evidence="10">
    <location>
        <begin position="253"/>
        <end position="311"/>
    </location>
</feature>
<dbReference type="InterPro" id="IPR014716">
    <property type="entry name" value="Fibrinogen_a/b/g_C_1"/>
</dbReference>
<dbReference type="EMBL" id="JAIWYP010000001">
    <property type="protein sequence ID" value="KAH3877462.1"/>
    <property type="molecule type" value="Genomic_DNA"/>
</dbReference>
<dbReference type="PROSITE" id="PS50923">
    <property type="entry name" value="SUSHI"/>
    <property type="match status" value="1"/>
</dbReference>
<dbReference type="Gene3D" id="3.90.215.10">
    <property type="entry name" value="Gamma Fibrinogen, chain A, domain 1"/>
    <property type="match status" value="1"/>
</dbReference>
<dbReference type="CDD" id="cd00054">
    <property type="entry name" value="EGF_CA"/>
    <property type="match status" value="1"/>
</dbReference>
<evidence type="ECO:0008006" key="13">
    <source>
        <dbReference type="Google" id="ProtNLM"/>
    </source>
</evidence>
<dbReference type="Proteomes" id="UP000828390">
    <property type="component" value="Unassembled WGS sequence"/>
</dbReference>
<sequence length="351" mass="39136">MTSMFTMVARILILLVLFHHGYCQIQPKSCADLYMSNIVRQSGEYTIYNNNNQPFQVYCEFQHGYGYTFISPATRVNVDIANLVTNRSHVLVRDRRKDGTQYEADLSQITSHKNTPLSIQYNTYTSYREIQNPSMGPYVYVGFIPVTDTHLRGTEGYQMDGQDLTFTNCDGNSNSYFVFLFNAHGAAPSSYNPTYALMQKQWIDGARALPRGRYLPDAYFSFFEMHFGGCGAYGTPQHLPQVSGAAVGLRYDISCPMPVDVTHATKSVSSTLVGGHVTYTCDLGYTRAFGDLTQTCSPTGRWTGLTPSCQSFPCSSHPCQNGGLCFEIEGSNYVCECTESFSGTHCEKPNM</sequence>
<keyword evidence="4 6" id="KW-1015">Disulfide bond</keyword>
<keyword evidence="12" id="KW-1185">Reference proteome</keyword>
<evidence type="ECO:0000256" key="2">
    <source>
        <dbReference type="ARBA" id="ARBA00022729"/>
    </source>
</evidence>
<evidence type="ECO:0000256" key="3">
    <source>
        <dbReference type="ARBA" id="ARBA00022737"/>
    </source>
</evidence>
<protein>
    <recommendedName>
        <fullName evidence="13">Sushi, nidogen and EGF-like domain-containing protein 1</fullName>
    </recommendedName>
</protein>
<evidence type="ECO:0000259" key="10">
    <source>
        <dbReference type="PROSITE" id="PS50923"/>
    </source>
</evidence>
<feature type="signal peptide" evidence="8">
    <location>
        <begin position="1"/>
        <end position="23"/>
    </location>
</feature>
<dbReference type="InterPro" id="IPR000436">
    <property type="entry name" value="Sushi_SCR_CCP_dom"/>
</dbReference>
<organism evidence="11 12">
    <name type="scientific">Dreissena polymorpha</name>
    <name type="common">Zebra mussel</name>
    <name type="synonym">Mytilus polymorpha</name>
    <dbReference type="NCBI Taxonomy" id="45954"/>
    <lineage>
        <taxon>Eukaryota</taxon>
        <taxon>Metazoa</taxon>
        <taxon>Spiralia</taxon>
        <taxon>Lophotrochozoa</taxon>
        <taxon>Mollusca</taxon>
        <taxon>Bivalvia</taxon>
        <taxon>Autobranchia</taxon>
        <taxon>Heteroconchia</taxon>
        <taxon>Euheterodonta</taxon>
        <taxon>Imparidentia</taxon>
        <taxon>Neoheterodontei</taxon>
        <taxon>Myida</taxon>
        <taxon>Dreissenoidea</taxon>
        <taxon>Dreissenidae</taxon>
        <taxon>Dreissena</taxon>
    </lineage>
</organism>
<evidence type="ECO:0000256" key="1">
    <source>
        <dbReference type="ARBA" id="ARBA00022536"/>
    </source>
</evidence>
<dbReference type="OrthoDB" id="6059867at2759"/>
<dbReference type="SUPFAM" id="SSF56496">
    <property type="entry name" value="Fibrinogen C-terminal domain-like"/>
    <property type="match status" value="1"/>
</dbReference>
<dbReference type="Gene3D" id="2.10.25.10">
    <property type="entry name" value="Laminin"/>
    <property type="match status" value="1"/>
</dbReference>
<evidence type="ECO:0000256" key="7">
    <source>
        <dbReference type="PROSITE-ProRule" id="PRU00302"/>
    </source>
</evidence>
<dbReference type="InterPro" id="IPR000742">
    <property type="entry name" value="EGF"/>
</dbReference>
<evidence type="ECO:0000256" key="8">
    <source>
        <dbReference type="SAM" id="SignalP"/>
    </source>
</evidence>
<dbReference type="PROSITE" id="PS00022">
    <property type="entry name" value="EGF_1"/>
    <property type="match status" value="1"/>
</dbReference>
<evidence type="ECO:0000256" key="5">
    <source>
        <dbReference type="ARBA" id="ARBA00023180"/>
    </source>
</evidence>
<accession>A0A9D4MH35</accession>
<dbReference type="SMART" id="SM00181">
    <property type="entry name" value="EGF"/>
    <property type="match status" value="1"/>
</dbReference>
<dbReference type="Pfam" id="PF00008">
    <property type="entry name" value="EGF"/>
    <property type="match status" value="1"/>
</dbReference>
<keyword evidence="1 6" id="KW-0245">EGF-like domain</keyword>
<keyword evidence="7" id="KW-0768">Sushi</keyword>
<dbReference type="InterPro" id="IPR035976">
    <property type="entry name" value="Sushi/SCR/CCP_sf"/>
</dbReference>
<dbReference type="SMART" id="SM00032">
    <property type="entry name" value="CCP"/>
    <property type="match status" value="1"/>
</dbReference>
<comment type="caution">
    <text evidence="6">Lacks conserved residue(s) required for the propagation of feature annotation.</text>
</comment>
<dbReference type="PROSITE" id="PS50026">
    <property type="entry name" value="EGF_3"/>
    <property type="match status" value="1"/>
</dbReference>
<evidence type="ECO:0000256" key="4">
    <source>
        <dbReference type="ARBA" id="ARBA00023157"/>
    </source>
</evidence>
<reference evidence="11" key="2">
    <citation type="submission" date="2020-11" db="EMBL/GenBank/DDBJ databases">
        <authorList>
            <person name="McCartney M.A."/>
            <person name="Auch B."/>
            <person name="Kono T."/>
            <person name="Mallez S."/>
            <person name="Becker A."/>
            <person name="Gohl D.M."/>
            <person name="Silverstein K.A.T."/>
            <person name="Koren S."/>
            <person name="Bechman K.B."/>
            <person name="Herman A."/>
            <person name="Abrahante J.E."/>
            <person name="Garbe J."/>
        </authorList>
    </citation>
    <scope>NUCLEOTIDE SEQUENCE</scope>
    <source>
        <strain evidence="11">Duluth1</strain>
        <tissue evidence="11">Whole animal</tissue>
    </source>
</reference>
<keyword evidence="3" id="KW-0677">Repeat</keyword>
<feature type="chain" id="PRO_5038975166" description="Sushi, nidogen and EGF-like domain-containing protein 1" evidence="8">
    <location>
        <begin position="24"/>
        <end position="351"/>
    </location>
</feature>
<reference evidence="11" key="1">
    <citation type="journal article" date="2019" name="bioRxiv">
        <title>The Genome of the Zebra Mussel, Dreissena polymorpha: A Resource for Invasive Species Research.</title>
        <authorList>
            <person name="McCartney M.A."/>
            <person name="Auch B."/>
            <person name="Kono T."/>
            <person name="Mallez S."/>
            <person name="Zhang Y."/>
            <person name="Obille A."/>
            <person name="Becker A."/>
            <person name="Abrahante J.E."/>
            <person name="Garbe J."/>
            <person name="Badalamenti J.P."/>
            <person name="Herman A."/>
            <person name="Mangelson H."/>
            <person name="Liachko I."/>
            <person name="Sullivan S."/>
            <person name="Sone E.D."/>
            <person name="Koren S."/>
            <person name="Silverstein K.A.T."/>
            <person name="Beckman K.B."/>
            <person name="Gohl D.M."/>
        </authorList>
    </citation>
    <scope>NUCLEOTIDE SEQUENCE</scope>
    <source>
        <strain evidence="11">Duluth1</strain>
        <tissue evidence="11">Whole animal</tissue>
    </source>
</reference>
<evidence type="ECO:0000259" key="9">
    <source>
        <dbReference type="PROSITE" id="PS50026"/>
    </source>
</evidence>